<name>A0A9X8WRS3_CLODI</name>
<evidence type="ECO:0000313" key="3">
    <source>
        <dbReference type="Proteomes" id="UP000189137"/>
    </source>
</evidence>
<protein>
    <submittedName>
        <fullName evidence="2">SPBc2 prophage-derived single-strand DNA-specific exonuclease yorK</fullName>
        <ecNumber evidence="2">3.1.-.-</ecNumber>
    </submittedName>
</protein>
<dbReference type="Proteomes" id="UP000189137">
    <property type="component" value="Unassembled WGS sequence"/>
</dbReference>
<dbReference type="EMBL" id="FUPS01000014">
    <property type="protein sequence ID" value="SJS97973.1"/>
    <property type="molecule type" value="Genomic_DNA"/>
</dbReference>
<proteinExistence type="predicted"/>
<dbReference type="AlphaFoldDB" id="A0A9X8WRS3"/>
<keyword evidence="2" id="KW-0540">Nuclease</keyword>
<gene>
    <name evidence="2" type="primary">yorK</name>
    <name evidence="2" type="ORF">SAMEA3375112_03316</name>
</gene>
<dbReference type="InterPro" id="IPR051673">
    <property type="entry name" value="SSDNA_exonuclease_RecJ"/>
</dbReference>
<evidence type="ECO:0000313" key="2">
    <source>
        <dbReference type="EMBL" id="SJS97973.1"/>
    </source>
</evidence>
<accession>A0A9X8WRS3</accession>
<dbReference type="InterPro" id="IPR038763">
    <property type="entry name" value="DHH_sf"/>
</dbReference>
<feature type="domain" description="DDH" evidence="1">
    <location>
        <begin position="64"/>
        <end position="208"/>
    </location>
</feature>
<dbReference type="RefSeq" id="WP_021402150.1">
    <property type="nucleotide sequence ID" value="NZ_CP149699.1"/>
</dbReference>
<dbReference type="Gene3D" id="3.10.310.30">
    <property type="match status" value="1"/>
</dbReference>
<organism evidence="2 3">
    <name type="scientific">Clostridioides difficile</name>
    <name type="common">Peptoclostridium difficile</name>
    <dbReference type="NCBI Taxonomy" id="1496"/>
    <lineage>
        <taxon>Bacteria</taxon>
        <taxon>Bacillati</taxon>
        <taxon>Bacillota</taxon>
        <taxon>Clostridia</taxon>
        <taxon>Peptostreptococcales</taxon>
        <taxon>Peptostreptococcaceae</taxon>
        <taxon>Clostridioides</taxon>
    </lineage>
</organism>
<reference evidence="2 3" key="1">
    <citation type="submission" date="2017-02" db="EMBL/GenBank/DDBJ databases">
        <authorList>
            <consortium name="Pathogen Informatics"/>
        </authorList>
    </citation>
    <scope>NUCLEOTIDE SEQUENCE [LARGE SCALE GENOMIC DNA]</scope>
    <source>
        <strain evidence="2 3">VRECD0157</strain>
    </source>
</reference>
<evidence type="ECO:0000259" key="1">
    <source>
        <dbReference type="Pfam" id="PF01368"/>
    </source>
</evidence>
<sequence>MEWELKNHIEDTVLNTVLKNRGLDNQKINWLLNADILNWEDYNNYTNIDRAYNCLLKNIRNNNKIGILVDTDVDGYCSSSIIYMFIKFDLQYDNVYYIQHTEKAKVHGLTKEVMDKVIEDNTKLLITPDSSSENFKEQIELNRNGIDFIALDHHMYDLTKVPDTSIIINNKNGEVENIDGSGAMVTYKFIRYIVDKVNLDIGYKYIDLANVANISDSMDMRSLENRYIFNIGKQVNHITNPLILSFVHDLKIKNYLKIDNVVWGISPIINAIIRNGTIEDKELLFRAFIGEEKTITYKSKGEIKKQKLQDAIIRIGKNYKRKQKDITDKAIKGNVKLFSVENDKVVLIDSNSIDAKVTGLVANKFMNVFNKPILMIRESDNKNNYTGSVRCPNYIDNFKSICVDSKLFNWCKGHESSFGYEFPKENISKFIKYTNDKFKNITITSNVEVDFVFDSNININDLICIGELEDIWCGTIERPKFIIKDLRINTMDIKKYGNASYSFMKDKILFKKDFCSKKFFSKMINEDNNNLKSKDLIMNILFSIKNNENGYSYIDIIDVESSVVNE</sequence>
<dbReference type="GO" id="GO:0004527">
    <property type="term" value="F:exonuclease activity"/>
    <property type="evidence" value="ECO:0007669"/>
    <property type="project" value="UniProtKB-KW"/>
</dbReference>
<dbReference type="Gene3D" id="3.90.1640.30">
    <property type="match status" value="1"/>
</dbReference>
<dbReference type="InterPro" id="IPR001667">
    <property type="entry name" value="DDH_dom"/>
</dbReference>
<comment type="caution">
    <text evidence="2">The sequence shown here is derived from an EMBL/GenBank/DDBJ whole genome shotgun (WGS) entry which is preliminary data.</text>
</comment>
<keyword evidence="2" id="KW-0269">Exonuclease</keyword>
<dbReference type="Pfam" id="PF01368">
    <property type="entry name" value="DHH"/>
    <property type="match status" value="1"/>
</dbReference>
<dbReference type="SUPFAM" id="SSF64182">
    <property type="entry name" value="DHH phosphoesterases"/>
    <property type="match status" value="1"/>
</dbReference>
<keyword evidence="2" id="KW-0378">Hydrolase</keyword>
<dbReference type="PANTHER" id="PTHR30255">
    <property type="entry name" value="SINGLE-STRANDED-DNA-SPECIFIC EXONUCLEASE RECJ"/>
    <property type="match status" value="1"/>
</dbReference>
<dbReference type="EC" id="3.1.-.-" evidence="2"/>
<dbReference type="PANTHER" id="PTHR30255:SF2">
    <property type="entry name" value="SINGLE-STRANDED-DNA-SPECIFIC EXONUCLEASE RECJ"/>
    <property type="match status" value="1"/>
</dbReference>